<dbReference type="InterPro" id="IPR055060">
    <property type="entry name" value="ACOX_C_alpha1"/>
</dbReference>
<dbReference type="Gene3D" id="1.10.540.10">
    <property type="entry name" value="Acyl-CoA dehydrogenase/oxidase, N-terminal domain"/>
    <property type="match status" value="1"/>
</dbReference>
<organism evidence="17 18">
    <name type="scientific">Thraustotheca clavata</name>
    <dbReference type="NCBI Taxonomy" id="74557"/>
    <lineage>
        <taxon>Eukaryota</taxon>
        <taxon>Sar</taxon>
        <taxon>Stramenopiles</taxon>
        <taxon>Oomycota</taxon>
        <taxon>Saprolegniomycetes</taxon>
        <taxon>Saprolegniales</taxon>
        <taxon>Achlyaceae</taxon>
        <taxon>Thraustotheca</taxon>
    </lineage>
</organism>
<keyword evidence="9" id="KW-0443">Lipid metabolism</keyword>
<evidence type="ECO:0000259" key="15">
    <source>
        <dbReference type="Pfam" id="PF14749"/>
    </source>
</evidence>
<dbReference type="OrthoDB" id="538336at2759"/>
<dbReference type="Pfam" id="PF22924">
    <property type="entry name" value="ACOX_C_alpha1"/>
    <property type="match status" value="1"/>
</dbReference>
<evidence type="ECO:0000256" key="9">
    <source>
        <dbReference type="ARBA" id="ARBA00023098"/>
    </source>
</evidence>
<dbReference type="STRING" id="74557.A0A1V9ZPJ5"/>
<comment type="cofactor">
    <cofactor evidence="2">
        <name>FAD</name>
        <dbReference type="ChEBI" id="CHEBI:57692"/>
    </cofactor>
</comment>
<reference evidence="17 18" key="1">
    <citation type="journal article" date="2014" name="Genome Biol. Evol.">
        <title>The secreted proteins of Achlya hypogyna and Thraustotheca clavata identify the ancestral oomycete secretome and reveal gene acquisitions by horizontal gene transfer.</title>
        <authorList>
            <person name="Misner I."/>
            <person name="Blouin N."/>
            <person name="Leonard G."/>
            <person name="Richards T.A."/>
            <person name="Lane C.E."/>
        </authorList>
    </citation>
    <scope>NUCLEOTIDE SEQUENCE [LARGE SCALE GENOMIC DNA]</scope>
    <source>
        <strain evidence="17 18">ATCC 34112</strain>
    </source>
</reference>
<dbReference type="SUPFAM" id="SSF47203">
    <property type="entry name" value="Acyl-CoA dehydrogenase C-terminal domain-like"/>
    <property type="match status" value="2"/>
</dbReference>
<evidence type="ECO:0000313" key="17">
    <source>
        <dbReference type="EMBL" id="OQR99925.1"/>
    </source>
</evidence>
<keyword evidence="6 11" id="KW-0274">FAD</keyword>
<dbReference type="Pfam" id="PF14749">
    <property type="entry name" value="Acyl-CoA_ox_N"/>
    <property type="match status" value="1"/>
</dbReference>
<keyword evidence="7" id="KW-0276">Fatty acid metabolism</keyword>
<feature type="domain" description="Acyl-CoA oxidase C-alpha1" evidence="16">
    <location>
        <begin position="281"/>
        <end position="445"/>
    </location>
</feature>
<evidence type="ECO:0000259" key="16">
    <source>
        <dbReference type="Pfam" id="PF22924"/>
    </source>
</evidence>
<proteinExistence type="inferred from homology"/>
<evidence type="ECO:0000256" key="4">
    <source>
        <dbReference type="ARBA" id="ARBA00006288"/>
    </source>
</evidence>
<dbReference type="InterPro" id="IPR012258">
    <property type="entry name" value="Acyl-CoA_oxidase"/>
</dbReference>
<accession>A0A1V9ZPJ5</accession>
<protein>
    <recommendedName>
        <fullName evidence="11">Acyl-coenzyme A oxidase</fullName>
    </recommendedName>
</protein>
<dbReference type="GO" id="GO:0055088">
    <property type="term" value="P:lipid homeostasis"/>
    <property type="evidence" value="ECO:0007669"/>
    <property type="project" value="TreeGrafter"/>
</dbReference>
<comment type="subcellular location">
    <subcellularLocation>
        <location evidence="3">Peroxisome</location>
    </subcellularLocation>
</comment>
<evidence type="ECO:0000256" key="7">
    <source>
        <dbReference type="ARBA" id="ARBA00022832"/>
    </source>
</evidence>
<dbReference type="Gene3D" id="2.40.110.10">
    <property type="entry name" value="Butyryl-CoA Dehydrogenase, subunit A, domain 2"/>
    <property type="match status" value="1"/>
</dbReference>
<evidence type="ECO:0000313" key="18">
    <source>
        <dbReference type="Proteomes" id="UP000243217"/>
    </source>
</evidence>
<evidence type="ECO:0000256" key="1">
    <source>
        <dbReference type="ARBA" id="ARBA00001201"/>
    </source>
</evidence>
<evidence type="ECO:0000256" key="13">
    <source>
        <dbReference type="PIRSR" id="PIRSR000168-2"/>
    </source>
</evidence>
<dbReference type="Pfam" id="PF01756">
    <property type="entry name" value="ACOX"/>
    <property type="match status" value="1"/>
</dbReference>
<evidence type="ECO:0000256" key="2">
    <source>
        <dbReference type="ARBA" id="ARBA00001974"/>
    </source>
</evidence>
<gene>
    <name evidence="17" type="ORF">THRCLA_06339</name>
</gene>
<dbReference type="SUPFAM" id="SSF56645">
    <property type="entry name" value="Acyl-CoA dehydrogenase NM domain-like"/>
    <property type="match status" value="1"/>
</dbReference>
<feature type="binding site" evidence="13">
    <location>
        <position position="182"/>
    </location>
    <ligand>
        <name>FAD</name>
        <dbReference type="ChEBI" id="CHEBI:57692"/>
    </ligand>
</feature>
<evidence type="ECO:0000256" key="10">
    <source>
        <dbReference type="ARBA" id="ARBA00023140"/>
    </source>
</evidence>
<evidence type="ECO:0000256" key="12">
    <source>
        <dbReference type="PIRSR" id="PIRSR000168-1"/>
    </source>
</evidence>
<sequence length="665" mass="74310">MTILEKERSQSPASLPTELREKVLFYGGKERLGRYEYLRSLLEPKLTIAECQKHYGESVDDQRRRVFRVYRHVEETILDKKLNVEDAKLLRNIAQDITGLASPTLLHEAMFVPNISSLFSEEQQAQWSKEIQSYNWLGCYIQTELGHGSNLRALETTATFRQDLDMFEIHSPTLTSVKYWPGALANTANIGVIYARLIVHGKDYGVHSFLIQIRDFKTHQVLPGISLGGIGTKFGFNTVDNGFAKFDRVLIPRSHMAMKFNTLSKDGVYSRVKGAKQEVSYITMLQMRYFMIIGSGKQLSKAATIAIRYSAVRFQGANASKPNEEMQVLNYQSQQHRLLPRLAESYAVIIAGNRLLSFSHLATQMVAKGKTDGGMLALSHATGCAVKVFASELSTRGIEICRRGCGGHGYLQSSGLPELLAYNAQFVTAEGENYVLSQQTTKTLLKMLSVSRSGMTNSLPQELRFFESIGTPSTPRDVTSVGIFDYEGLFQTRLLCVLAQMESKVSSFNSLEEAIQSNLILSHHLSMCFGKFVLIREFSALLCDPSLNLNKQSLSILQDIFQLFCISQILEDMSDFLSHGCLSLSSADACQALQIDLLKRLRPHAVALVDAFGFSDLTLNSTLGRFDGNVYQALMESSEAYPNDSIVSFTEYLKPLRAKAQRANL</sequence>
<dbReference type="GO" id="GO:0003997">
    <property type="term" value="F:acyl-CoA oxidase activity"/>
    <property type="evidence" value="ECO:0007669"/>
    <property type="project" value="UniProtKB-EC"/>
</dbReference>
<evidence type="ECO:0000256" key="11">
    <source>
        <dbReference type="PIRNR" id="PIRNR000168"/>
    </source>
</evidence>
<keyword evidence="18" id="KW-1185">Reference proteome</keyword>
<dbReference type="GO" id="GO:0071949">
    <property type="term" value="F:FAD binding"/>
    <property type="evidence" value="ECO:0007669"/>
    <property type="project" value="InterPro"/>
</dbReference>
<dbReference type="InterPro" id="IPR036250">
    <property type="entry name" value="AcylCo_DH-like_C"/>
</dbReference>
<evidence type="ECO:0000256" key="8">
    <source>
        <dbReference type="ARBA" id="ARBA00023002"/>
    </source>
</evidence>
<dbReference type="PANTHER" id="PTHR10909">
    <property type="entry name" value="ELECTRON TRANSPORT OXIDOREDUCTASE"/>
    <property type="match status" value="1"/>
</dbReference>
<dbReference type="AlphaFoldDB" id="A0A1V9ZPJ5"/>
<dbReference type="InterPro" id="IPR046373">
    <property type="entry name" value="Acyl-CoA_Oxase/DH_mid-dom_sf"/>
</dbReference>
<feature type="binding site" evidence="13">
    <location>
        <position position="143"/>
    </location>
    <ligand>
        <name>FAD</name>
        <dbReference type="ChEBI" id="CHEBI:57692"/>
    </ligand>
</feature>
<dbReference type="FunFam" id="2.40.110.10:FF:000003">
    <property type="entry name" value="Acyl-coenzyme A oxidase"/>
    <property type="match status" value="1"/>
</dbReference>
<dbReference type="FunFam" id="1.20.140.10:FF:000015">
    <property type="entry name" value="Acyl-coenzyme A oxidase"/>
    <property type="match status" value="1"/>
</dbReference>
<dbReference type="GO" id="GO:0033540">
    <property type="term" value="P:fatty acid beta-oxidation using acyl-CoA oxidase"/>
    <property type="evidence" value="ECO:0007669"/>
    <property type="project" value="TreeGrafter"/>
</dbReference>
<comment type="catalytic activity">
    <reaction evidence="1">
        <text>a 2,3-saturated acyl-CoA + O2 = a (2E)-enoyl-CoA + H2O2</text>
        <dbReference type="Rhea" id="RHEA:38959"/>
        <dbReference type="ChEBI" id="CHEBI:15379"/>
        <dbReference type="ChEBI" id="CHEBI:16240"/>
        <dbReference type="ChEBI" id="CHEBI:58856"/>
        <dbReference type="ChEBI" id="CHEBI:65111"/>
        <dbReference type="EC" id="1.3.3.6"/>
    </reaction>
</comment>
<dbReference type="Proteomes" id="UP000243217">
    <property type="component" value="Unassembled WGS sequence"/>
</dbReference>
<dbReference type="GO" id="GO:0005777">
    <property type="term" value="C:peroxisome"/>
    <property type="evidence" value="ECO:0007669"/>
    <property type="project" value="UniProtKB-SubCell"/>
</dbReference>
<name>A0A1V9ZPJ5_9STRA</name>
<dbReference type="InterPro" id="IPR037069">
    <property type="entry name" value="AcylCoA_DH/ox_N_sf"/>
</dbReference>
<feature type="active site" description="Proton acceptor" evidence="12">
    <location>
        <position position="430"/>
    </location>
</feature>
<dbReference type="InterPro" id="IPR009100">
    <property type="entry name" value="AcylCoA_DH/oxidase_NM_dom_sf"/>
</dbReference>
<dbReference type="PANTHER" id="PTHR10909:SF250">
    <property type="entry name" value="PEROXISOMAL ACYL-COENZYME A OXIDASE 1"/>
    <property type="match status" value="1"/>
</dbReference>
<keyword evidence="5 11" id="KW-0285">Flavoprotein</keyword>
<dbReference type="InterPro" id="IPR029320">
    <property type="entry name" value="Acyl-CoA_ox_N"/>
</dbReference>
<evidence type="ECO:0000259" key="14">
    <source>
        <dbReference type="Pfam" id="PF01756"/>
    </source>
</evidence>
<evidence type="ECO:0000256" key="6">
    <source>
        <dbReference type="ARBA" id="ARBA00022827"/>
    </source>
</evidence>
<feature type="domain" description="Acyl-coenzyme A oxidase N-terminal" evidence="15">
    <location>
        <begin position="23"/>
        <end position="135"/>
    </location>
</feature>
<feature type="domain" description="Acyl-CoA oxidase C-terminal" evidence="14">
    <location>
        <begin position="498"/>
        <end position="656"/>
    </location>
</feature>
<dbReference type="Gene3D" id="1.20.140.10">
    <property type="entry name" value="Butyryl-CoA Dehydrogenase, subunit A, domain 3"/>
    <property type="match status" value="2"/>
</dbReference>
<dbReference type="PIRSF" id="PIRSF000168">
    <property type="entry name" value="Acyl-CoA_oxidase"/>
    <property type="match status" value="1"/>
</dbReference>
<comment type="caution">
    <text evidence="17">The sequence shown here is derived from an EMBL/GenBank/DDBJ whole genome shotgun (WGS) entry which is preliminary data.</text>
</comment>
<keyword evidence="10" id="KW-0576">Peroxisome</keyword>
<comment type="similarity">
    <text evidence="4 11">Belongs to the acyl-CoA oxidase family.</text>
</comment>
<dbReference type="GO" id="GO:0005504">
    <property type="term" value="F:fatty acid binding"/>
    <property type="evidence" value="ECO:0007669"/>
    <property type="project" value="TreeGrafter"/>
</dbReference>
<dbReference type="EMBL" id="JNBS01001775">
    <property type="protein sequence ID" value="OQR99925.1"/>
    <property type="molecule type" value="Genomic_DNA"/>
</dbReference>
<dbReference type="InterPro" id="IPR002655">
    <property type="entry name" value="Acyl-CoA_oxidase_C"/>
</dbReference>
<keyword evidence="8" id="KW-0560">Oxidoreductase</keyword>
<evidence type="ECO:0000256" key="3">
    <source>
        <dbReference type="ARBA" id="ARBA00004275"/>
    </source>
</evidence>
<evidence type="ECO:0000256" key="5">
    <source>
        <dbReference type="ARBA" id="ARBA00022630"/>
    </source>
</evidence>